<evidence type="ECO:0000256" key="16">
    <source>
        <dbReference type="RuleBase" id="RU000504"/>
    </source>
</evidence>
<dbReference type="InterPro" id="IPR001697">
    <property type="entry name" value="Pyr_Knase"/>
</dbReference>
<dbReference type="InterPro" id="IPR040442">
    <property type="entry name" value="Pyrv_kinase-like_dom_sf"/>
</dbReference>
<evidence type="ECO:0000256" key="9">
    <source>
        <dbReference type="ARBA" id="ARBA00022741"/>
    </source>
</evidence>
<reference evidence="19" key="1">
    <citation type="submission" date="2020-02" db="EMBL/GenBank/DDBJ databases">
        <authorList>
            <person name="Meier V. D."/>
        </authorList>
    </citation>
    <scope>NUCLEOTIDE SEQUENCE</scope>
    <source>
        <strain evidence="19">AVDCRST_MAG56</strain>
    </source>
</reference>
<comment type="catalytic activity">
    <reaction evidence="16">
        <text>pyruvate + ATP = phosphoenolpyruvate + ADP + H(+)</text>
        <dbReference type="Rhea" id="RHEA:18157"/>
        <dbReference type="ChEBI" id="CHEBI:15361"/>
        <dbReference type="ChEBI" id="CHEBI:15378"/>
        <dbReference type="ChEBI" id="CHEBI:30616"/>
        <dbReference type="ChEBI" id="CHEBI:58702"/>
        <dbReference type="ChEBI" id="CHEBI:456216"/>
        <dbReference type="EC" id="2.7.1.40"/>
    </reaction>
</comment>
<gene>
    <name evidence="19" type="ORF">AVDCRST_MAG56-1918</name>
</gene>
<feature type="domain" description="Pyruvate kinase C-terminal" evidence="18">
    <location>
        <begin position="363"/>
        <end position="475"/>
    </location>
</feature>
<proteinExistence type="inferred from homology"/>
<keyword evidence="7 16" id="KW-0808">Transferase</keyword>
<dbReference type="GO" id="GO:0004743">
    <property type="term" value="F:pyruvate kinase activity"/>
    <property type="evidence" value="ECO:0007669"/>
    <property type="project" value="UniProtKB-UniRule"/>
</dbReference>
<dbReference type="EMBL" id="CADCTQ010000176">
    <property type="protein sequence ID" value="CAA9250738.1"/>
    <property type="molecule type" value="Genomic_DNA"/>
</dbReference>
<dbReference type="Pfam" id="PF02887">
    <property type="entry name" value="PK_C"/>
    <property type="match status" value="1"/>
</dbReference>
<dbReference type="FunFam" id="2.40.33.10:FF:000001">
    <property type="entry name" value="Pyruvate kinase"/>
    <property type="match status" value="1"/>
</dbReference>
<feature type="domain" description="Pyruvate kinase barrel" evidence="17">
    <location>
        <begin position="6"/>
        <end position="326"/>
    </location>
</feature>
<evidence type="ECO:0000256" key="15">
    <source>
        <dbReference type="NCBIfam" id="TIGR01064"/>
    </source>
</evidence>
<evidence type="ECO:0000256" key="1">
    <source>
        <dbReference type="ARBA" id="ARBA00001946"/>
    </source>
</evidence>
<dbReference type="Gene3D" id="2.40.33.10">
    <property type="entry name" value="PK beta-barrel domain-like"/>
    <property type="match status" value="1"/>
</dbReference>
<keyword evidence="14 19" id="KW-0670">Pyruvate</keyword>
<keyword evidence="10 16" id="KW-0418">Kinase</keyword>
<keyword evidence="12 16" id="KW-0460">Magnesium</keyword>
<comment type="similarity">
    <text evidence="4 16">Belongs to the pyruvate kinase family.</text>
</comment>
<evidence type="ECO:0000256" key="11">
    <source>
        <dbReference type="ARBA" id="ARBA00022840"/>
    </source>
</evidence>
<evidence type="ECO:0000256" key="2">
    <source>
        <dbReference type="ARBA" id="ARBA00001958"/>
    </source>
</evidence>
<keyword evidence="11" id="KW-0067">ATP-binding</keyword>
<evidence type="ECO:0000313" key="19">
    <source>
        <dbReference type="EMBL" id="CAA9250738.1"/>
    </source>
</evidence>
<dbReference type="InterPro" id="IPR015793">
    <property type="entry name" value="Pyrv_Knase_brl"/>
</dbReference>
<evidence type="ECO:0000256" key="6">
    <source>
        <dbReference type="ARBA" id="ARBA00018587"/>
    </source>
</evidence>
<dbReference type="GO" id="GO:0016301">
    <property type="term" value="F:kinase activity"/>
    <property type="evidence" value="ECO:0007669"/>
    <property type="project" value="UniProtKB-KW"/>
</dbReference>
<dbReference type="InterPro" id="IPR015813">
    <property type="entry name" value="Pyrv/PenolPyrv_kinase-like_dom"/>
</dbReference>
<comment type="cofactor">
    <cofactor evidence="2">
        <name>K(+)</name>
        <dbReference type="ChEBI" id="CHEBI:29103"/>
    </cofactor>
</comment>
<dbReference type="InterPro" id="IPR015795">
    <property type="entry name" value="Pyrv_Knase_C"/>
</dbReference>
<evidence type="ECO:0000256" key="8">
    <source>
        <dbReference type="ARBA" id="ARBA00022723"/>
    </source>
</evidence>
<protein>
    <recommendedName>
        <fullName evidence="6 15">Pyruvate kinase</fullName>
        <ecNumber evidence="5 15">2.7.1.40</ecNumber>
    </recommendedName>
</protein>
<name>A0A6J4IHQ4_9SPHI</name>
<dbReference type="PRINTS" id="PR01050">
    <property type="entry name" value="PYRUVTKNASE"/>
</dbReference>
<accession>A0A6J4IHQ4</accession>
<keyword evidence="13 16" id="KW-0324">Glycolysis</keyword>
<dbReference type="Gene3D" id="3.40.1380.20">
    <property type="entry name" value="Pyruvate kinase, C-terminal domain"/>
    <property type="match status" value="1"/>
</dbReference>
<dbReference type="InterPro" id="IPR018209">
    <property type="entry name" value="Pyrv_Knase_AS"/>
</dbReference>
<dbReference type="NCBIfam" id="NF004491">
    <property type="entry name" value="PRK05826.1"/>
    <property type="match status" value="1"/>
</dbReference>
<dbReference type="FunFam" id="3.20.20.60:FF:000025">
    <property type="entry name" value="Pyruvate kinase"/>
    <property type="match status" value="1"/>
</dbReference>
<dbReference type="SUPFAM" id="SSF52935">
    <property type="entry name" value="PK C-terminal domain-like"/>
    <property type="match status" value="1"/>
</dbReference>
<evidence type="ECO:0000259" key="18">
    <source>
        <dbReference type="Pfam" id="PF02887"/>
    </source>
</evidence>
<sequence length="479" mass="53403">MKVHFNRTKVIATVGPASNSKEMLLELVKAGADVFRLNFSHGSHEDHLKVIQYVRELNQEHNLNIGLLQDLQGPKIRTREVENNGVNLAPGSRLVLTNEKLVGNAERISTTYLEMADDVKPGDRILLDDGKLELKVTEKQGRDVITEVVYGGVLKSKKGINLPNTAVSIPALTEKDREDLLFGLEHNVEWIALSFVRKADEVHELKELIRAKGKKCLVVSKIEKPEAIANIDAIIEASDAVMVARGDLGVEVPMEDVPMLQKMIVEKCNKLAKPVIIATQMLESMITSPRPTRAETSDVANSVLDGADVVMLSAESASGQYPLQAVQAMNDIIRKVEETAESVYYRNNDYVLQNRDENFYSNNVVMNACRLARDTGARAVIGMTSSGYTAFRISSHRPKANIFVFTYDKSLLNTLSLLWGVRAFYYDKEKFNSTDETFQDIKKLLVQQGLLREGDVFINTASMPISLNHRTNMLKLSIA</sequence>
<organism evidence="19">
    <name type="scientific">uncultured Cytophagales bacterium</name>
    <dbReference type="NCBI Taxonomy" id="158755"/>
    <lineage>
        <taxon>Bacteria</taxon>
        <taxon>Pseudomonadati</taxon>
        <taxon>Bacteroidota</taxon>
        <taxon>Sphingobacteriia</taxon>
        <taxon>Sphingobacteriales</taxon>
        <taxon>environmental samples</taxon>
    </lineage>
</organism>
<dbReference type="NCBIfam" id="NF004978">
    <property type="entry name" value="PRK06354.1"/>
    <property type="match status" value="1"/>
</dbReference>
<dbReference type="InterPro" id="IPR036918">
    <property type="entry name" value="Pyrv_Knase_C_sf"/>
</dbReference>
<dbReference type="GO" id="GO:0000287">
    <property type="term" value="F:magnesium ion binding"/>
    <property type="evidence" value="ECO:0007669"/>
    <property type="project" value="UniProtKB-UniRule"/>
</dbReference>
<evidence type="ECO:0000256" key="12">
    <source>
        <dbReference type="ARBA" id="ARBA00022842"/>
    </source>
</evidence>
<comment type="pathway">
    <text evidence="3 16">Carbohydrate degradation; glycolysis; pyruvate from D-glyceraldehyde 3-phosphate: step 5/5.</text>
</comment>
<comment type="cofactor">
    <cofactor evidence="1">
        <name>Mg(2+)</name>
        <dbReference type="ChEBI" id="CHEBI:18420"/>
    </cofactor>
</comment>
<dbReference type="PANTHER" id="PTHR11817">
    <property type="entry name" value="PYRUVATE KINASE"/>
    <property type="match status" value="1"/>
</dbReference>
<dbReference type="Pfam" id="PF00224">
    <property type="entry name" value="PK"/>
    <property type="match status" value="1"/>
</dbReference>
<evidence type="ECO:0000259" key="17">
    <source>
        <dbReference type="Pfam" id="PF00224"/>
    </source>
</evidence>
<dbReference type="EC" id="2.7.1.40" evidence="5 15"/>
<evidence type="ECO:0000256" key="4">
    <source>
        <dbReference type="ARBA" id="ARBA00008663"/>
    </source>
</evidence>
<dbReference type="UniPathway" id="UPA00109">
    <property type="reaction ID" value="UER00188"/>
</dbReference>
<dbReference type="PROSITE" id="PS00110">
    <property type="entry name" value="PYRUVATE_KINASE"/>
    <property type="match status" value="1"/>
</dbReference>
<keyword evidence="8" id="KW-0479">Metal-binding</keyword>
<dbReference type="NCBIfam" id="TIGR01064">
    <property type="entry name" value="pyruv_kin"/>
    <property type="match status" value="1"/>
</dbReference>
<keyword evidence="9" id="KW-0547">Nucleotide-binding</keyword>
<evidence type="ECO:0000256" key="14">
    <source>
        <dbReference type="ARBA" id="ARBA00023317"/>
    </source>
</evidence>
<evidence type="ECO:0000256" key="7">
    <source>
        <dbReference type="ARBA" id="ARBA00022679"/>
    </source>
</evidence>
<dbReference type="InterPro" id="IPR011037">
    <property type="entry name" value="Pyrv_Knase-like_insert_dom_sf"/>
</dbReference>
<dbReference type="InterPro" id="IPR015806">
    <property type="entry name" value="Pyrv_Knase_insert_dom_sf"/>
</dbReference>
<dbReference type="Gene3D" id="3.20.20.60">
    <property type="entry name" value="Phosphoenolpyruvate-binding domains"/>
    <property type="match status" value="1"/>
</dbReference>
<dbReference type="SUPFAM" id="SSF50800">
    <property type="entry name" value="PK beta-barrel domain-like"/>
    <property type="match status" value="1"/>
</dbReference>
<dbReference type="GO" id="GO:0030955">
    <property type="term" value="F:potassium ion binding"/>
    <property type="evidence" value="ECO:0007669"/>
    <property type="project" value="UniProtKB-UniRule"/>
</dbReference>
<dbReference type="GO" id="GO:0005524">
    <property type="term" value="F:ATP binding"/>
    <property type="evidence" value="ECO:0007669"/>
    <property type="project" value="UniProtKB-KW"/>
</dbReference>
<evidence type="ECO:0000256" key="3">
    <source>
        <dbReference type="ARBA" id="ARBA00004997"/>
    </source>
</evidence>
<evidence type="ECO:0000256" key="13">
    <source>
        <dbReference type="ARBA" id="ARBA00023152"/>
    </source>
</evidence>
<evidence type="ECO:0000256" key="10">
    <source>
        <dbReference type="ARBA" id="ARBA00022777"/>
    </source>
</evidence>
<dbReference type="SUPFAM" id="SSF51621">
    <property type="entry name" value="Phosphoenolpyruvate/pyruvate domain"/>
    <property type="match status" value="1"/>
</dbReference>
<dbReference type="AlphaFoldDB" id="A0A6J4IHQ4"/>
<evidence type="ECO:0000256" key="5">
    <source>
        <dbReference type="ARBA" id="ARBA00012142"/>
    </source>
</evidence>